<gene>
    <name evidence="1" type="ORF">AYI70_g10741</name>
</gene>
<protein>
    <submittedName>
        <fullName evidence="1">Uncharacterized protein</fullName>
    </submittedName>
</protein>
<reference evidence="1 2" key="1">
    <citation type="submission" date="2017-01" db="EMBL/GenBank/DDBJ databases">
        <authorList>
            <person name="Mah S.A."/>
            <person name="Swanson W.J."/>
            <person name="Moy G.W."/>
            <person name="Vacquier V.D."/>
        </authorList>
    </citation>
    <scope>NUCLEOTIDE SEQUENCE [LARGE SCALE GENOMIC DNA]</scope>
    <source>
        <strain evidence="1 2">GSMNP</strain>
    </source>
</reference>
<feature type="non-terminal residue" evidence="1">
    <location>
        <position position="11"/>
    </location>
</feature>
<name>A0A1R1X542_9FUNG</name>
<comment type="caution">
    <text evidence="1">The sequence shown here is derived from an EMBL/GenBank/DDBJ whole genome shotgun (WGS) entry which is preliminary data.</text>
</comment>
<keyword evidence="2" id="KW-1185">Reference proteome</keyword>
<sequence length="11" mass="1166">MGGWGTPYKLG</sequence>
<accession>A0A1R1X542</accession>
<organism evidence="1 2">
    <name type="scientific">Smittium culicis</name>
    <dbReference type="NCBI Taxonomy" id="133412"/>
    <lineage>
        <taxon>Eukaryota</taxon>
        <taxon>Fungi</taxon>
        <taxon>Fungi incertae sedis</taxon>
        <taxon>Zoopagomycota</taxon>
        <taxon>Kickxellomycotina</taxon>
        <taxon>Harpellomycetes</taxon>
        <taxon>Harpellales</taxon>
        <taxon>Legeriomycetaceae</taxon>
        <taxon>Smittium</taxon>
    </lineage>
</organism>
<evidence type="ECO:0000313" key="2">
    <source>
        <dbReference type="Proteomes" id="UP000187283"/>
    </source>
</evidence>
<evidence type="ECO:0000313" key="1">
    <source>
        <dbReference type="EMBL" id="OMJ09755.1"/>
    </source>
</evidence>
<dbReference type="Proteomes" id="UP000187283">
    <property type="component" value="Unassembled WGS sequence"/>
</dbReference>
<proteinExistence type="predicted"/>
<dbReference type="EMBL" id="LSSN01005326">
    <property type="protein sequence ID" value="OMJ09755.1"/>
    <property type="molecule type" value="Genomic_DNA"/>
</dbReference>